<dbReference type="PANTHER" id="PTHR48041">
    <property type="entry name" value="ABC TRANSPORTER G FAMILY MEMBER 28"/>
    <property type="match status" value="1"/>
</dbReference>
<evidence type="ECO:0000259" key="8">
    <source>
        <dbReference type="Pfam" id="PF19055"/>
    </source>
</evidence>
<evidence type="ECO:0000256" key="5">
    <source>
        <dbReference type="ARBA" id="ARBA00022967"/>
    </source>
</evidence>
<keyword evidence="7" id="KW-0472">Membrane</keyword>
<gene>
    <name evidence="9" type="primary">Abcg2_0</name>
    <name evidence="9" type="ORF">INDMAC_R14350</name>
</gene>
<reference evidence="9 10" key="1">
    <citation type="submission" date="2019-09" db="EMBL/GenBank/DDBJ databases">
        <title>Bird 10,000 Genomes (B10K) Project - Family phase.</title>
        <authorList>
            <person name="Zhang G."/>
        </authorList>
    </citation>
    <scope>NUCLEOTIDE SEQUENCE [LARGE SCALE GENOMIC DNA]</scope>
    <source>
        <strain evidence="9">B10K-DU-001-78</strain>
        <tissue evidence="9">Muscle</tissue>
    </source>
</reference>
<dbReference type="InterPro" id="IPR027417">
    <property type="entry name" value="P-loop_NTPase"/>
</dbReference>
<comment type="caution">
    <text evidence="9">The sequence shown here is derived from an EMBL/GenBank/DDBJ whole genome shotgun (WGS) entry which is preliminary data.</text>
</comment>
<evidence type="ECO:0000313" key="10">
    <source>
        <dbReference type="Proteomes" id="UP000557230"/>
    </source>
</evidence>
<dbReference type="OrthoDB" id="66620at2759"/>
<feature type="non-terminal residue" evidence="9">
    <location>
        <position position="173"/>
    </location>
</feature>
<dbReference type="InterPro" id="IPR043926">
    <property type="entry name" value="ABCG_dom"/>
</dbReference>
<evidence type="ECO:0000256" key="4">
    <source>
        <dbReference type="ARBA" id="ARBA00022692"/>
    </source>
</evidence>
<sequence>RMAQQGRTIIFSIHQPRYSIFRLFDNLTLLAAGRVLFHGPAQQALQYFQDIGYQCEAHNNPADFFLDVINGDSTAVAMAKMDETEPAESTEAQAAEDTTLAEKLAEQYCSSAYYQETKSTLEKISLGSQKKSKAVFRQITYANSFLHQLRWVSKRTLKNLVGNPQASIAQVTL</sequence>
<keyword evidence="3" id="KW-1003">Cell membrane</keyword>
<keyword evidence="6" id="KW-1133">Transmembrane helix</keyword>
<name>A0A7L1G207_9PICI</name>
<comment type="subcellular location">
    <subcellularLocation>
        <location evidence="1">Cell membrane</location>
        <topology evidence="1">Multi-pass membrane protein</topology>
    </subcellularLocation>
</comment>
<evidence type="ECO:0000313" key="9">
    <source>
        <dbReference type="EMBL" id="NXN07266.1"/>
    </source>
</evidence>
<keyword evidence="5" id="KW-1278">Translocase</keyword>
<keyword evidence="4" id="KW-0812">Transmembrane</keyword>
<evidence type="ECO:0000256" key="3">
    <source>
        <dbReference type="ARBA" id="ARBA00022475"/>
    </source>
</evidence>
<organism evidence="9 10">
    <name type="scientific">Indicator maculatus</name>
    <name type="common">spotted honeyguide</name>
    <dbReference type="NCBI Taxonomy" id="545262"/>
    <lineage>
        <taxon>Eukaryota</taxon>
        <taxon>Metazoa</taxon>
        <taxon>Chordata</taxon>
        <taxon>Craniata</taxon>
        <taxon>Vertebrata</taxon>
        <taxon>Euteleostomi</taxon>
        <taxon>Archelosauria</taxon>
        <taxon>Archosauria</taxon>
        <taxon>Dinosauria</taxon>
        <taxon>Saurischia</taxon>
        <taxon>Theropoda</taxon>
        <taxon>Coelurosauria</taxon>
        <taxon>Aves</taxon>
        <taxon>Neognathae</taxon>
        <taxon>Neoaves</taxon>
        <taxon>Telluraves</taxon>
        <taxon>Coraciimorphae</taxon>
        <taxon>Piciformes</taxon>
        <taxon>Indicatoridae</taxon>
        <taxon>Indicator</taxon>
    </lineage>
</organism>
<dbReference type="GO" id="GO:0032217">
    <property type="term" value="F:riboflavin transmembrane transporter activity"/>
    <property type="evidence" value="ECO:0007669"/>
    <property type="project" value="TreeGrafter"/>
</dbReference>
<evidence type="ECO:0000256" key="7">
    <source>
        <dbReference type="ARBA" id="ARBA00023136"/>
    </source>
</evidence>
<keyword evidence="2" id="KW-0813">Transport</keyword>
<protein>
    <submittedName>
        <fullName evidence="9">ABCG2 protein</fullName>
    </submittedName>
</protein>
<keyword evidence="10" id="KW-1185">Reference proteome</keyword>
<dbReference type="GO" id="GO:0140359">
    <property type="term" value="F:ABC-type transporter activity"/>
    <property type="evidence" value="ECO:0007669"/>
    <property type="project" value="InterPro"/>
</dbReference>
<dbReference type="PANTHER" id="PTHR48041:SF92">
    <property type="entry name" value="BROAD SUBSTRATE SPECIFICITY ATP-BINDING CASSETTE TRANSPORTER ABCG2"/>
    <property type="match status" value="1"/>
</dbReference>
<dbReference type="EMBL" id="VXBD01001143">
    <property type="protein sequence ID" value="NXN07266.1"/>
    <property type="molecule type" value="Genomic_DNA"/>
</dbReference>
<dbReference type="Gene3D" id="3.40.50.300">
    <property type="entry name" value="P-loop containing nucleotide triphosphate hydrolases"/>
    <property type="match status" value="1"/>
</dbReference>
<dbReference type="SUPFAM" id="SSF52540">
    <property type="entry name" value="P-loop containing nucleoside triphosphate hydrolases"/>
    <property type="match status" value="1"/>
</dbReference>
<proteinExistence type="predicted"/>
<accession>A0A7L1G207</accession>
<dbReference type="InterPro" id="IPR050352">
    <property type="entry name" value="ABCG_transporters"/>
</dbReference>
<dbReference type="Pfam" id="PF19055">
    <property type="entry name" value="ABC2_membrane_7"/>
    <property type="match status" value="1"/>
</dbReference>
<evidence type="ECO:0000256" key="2">
    <source>
        <dbReference type="ARBA" id="ARBA00022448"/>
    </source>
</evidence>
<evidence type="ECO:0000256" key="1">
    <source>
        <dbReference type="ARBA" id="ARBA00004651"/>
    </source>
</evidence>
<dbReference type="Proteomes" id="UP000557230">
    <property type="component" value="Unassembled WGS sequence"/>
</dbReference>
<feature type="non-terminal residue" evidence="9">
    <location>
        <position position="1"/>
    </location>
</feature>
<dbReference type="GO" id="GO:0015562">
    <property type="term" value="F:efflux transmembrane transporter activity"/>
    <property type="evidence" value="ECO:0007669"/>
    <property type="project" value="TreeGrafter"/>
</dbReference>
<dbReference type="GO" id="GO:0005886">
    <property type="term" value="C:plasma membrane"/>
    <property type="evidence" value="ECO:0007669"/>
    <property type="project" value="UniProtKB-SubCell"/>
</dbReference>
<dbReference type="AlphaFoldDB" id="A0A7L1G207"/>
<feature type="domain" description="ABC transporter family G" evidence="8">
    <location>
        <begin position="14"/>
        <end position="82"/>
    </location>
</feature>
<evidence type="ECO:0000256" key="6">
    <source>
        <dbReference type="ARBA" id="ARBA00022989"/>
    </source>
</evidence>